<evidence type="ECO:0000256" key="1">
    <source>
        <dbReference type="SAM" id="MobiDB-lite"/>
    </source>
</evidence>
<dbReference type="PANTHER" id="PTHR33622">
    <property type="entry name" value="OS03G0724500 PROTEIN"/>
    <property type="match status" value="1"/>
</dbReference>
<feature type="compositionally biased region" description="Polar residues" evidence="1">
    <location>
        <begin position="1"/>
        <end position="18"/>
    </location>
</feature>
<organism evidence="2 3">
    <name type="scientific">Trapa incisa</name>
    <dbReference type="NCBI Taxonomy" id="236973"/>
    <lineage>
        <taxon>Eukaryota</taxon>
        <taxon>Viridiplantae</taxon>
        <taxon>Streptophyta</taxon>
        <taxon>Embryophyta</taxon>
        <taxon>Tracheophyta</taxon>
        <taxon>Spermatophyta</taxon>
        <taxon>Magnoliopsida</taxon>
        <taxon>eudicotyledons</taxon>
        <taxon>Gunneridae</taxon>
        <taxon>Pentapetalae</taxon>
        <taxon>rosids</taxon>
        <taxon>malvids</taxon>
        <taxon>Myrtales</taxon>
        <taxon>Lythraceae</taxon>
        <taxon>Trapa</taxon>
    </lineage>
</organism>
<protein>
    <submittedName>
        <fullName evidence="2">Uncharacterized protein</fullName>
    </submittedName>
</protein>
<sequence>MEAQNGQNEKVSASANSCRKNKKDGATFLEDLKDHIDEFINASMEEHKNCFKNTMRKMFGMTKAVEERSSPSVEVSLPLRTTASE</sequence>
<dbReference type="AlphaFoldDB" id="A0AAN7K0J1"/>
<comment type="caution">
    <text evidence="2">The sequence shown here is derived from an EMBL/GenBank/DDBJ whole genome shotgun (WGS) entry which is preliminary data.</text>
</comment>
<proteinExistence type="predicted"/>
<evidence type="ECO:0000313" key="2">
    <source>
        <dbReference type="EMBL" id="KAK4754913.1"/>
    </source>
</evidence>
<dbReference type="EMBL" id="JAXIOK010000014">
    <property type="protein sequence ID" value="KAK4754913.1"/>
    <property type="molecule type" value="Genomic_DNA"/>
</dbReference>
<dbReference type="PANTHER" id="PTHR33622:SF16">
    <property type="match status" value="1"/>
</dbReference>
<dbReference type="Proteomes" id="UP001345219">
    <property type="component" value="Chromosome 8"/>
</dbReference>
<gene>
    <name evidence="2" type="ORF">SAY87_008670</name>
</gene>
<reference evidence="2 3" key="1">
    <citation type="journal article" date="2023" name="Hortic Res">
        <title>Pangenome of water caltrop reveals structural variations and asymmetric subgenome divergence after allopolyploidization.</title>
        <authorList>
            <person name="Zhang X."/>
            <person name="Chen Y."/>
            <person name="Wang L."/>
            <person name="Yuan Y."/>
            <person name="Fang M."/>
            <person name="Shi L."/>
            <person name="Lu R."/>
            <person name="Comes H.P."/>
            <person name="Ma Y."/>
            <person name="Chen Y."/>
            <person name="Huang G."/>
            <person name="Zhou Y."/>
            <person name="Zheng Z."/>
            <person name="Qiu Y."/>
        </authorList>
    </citation>
    <scope>NUCLEOTIDE SEQUENCE [LARGE SCALE GENOMIC DNA]</scope>
    <source>
        <tissue evidence="2">Roots</tissue>
    </source>
</reference>
<accession>A0AAN7K0J1</accession>
<name>A0AAN7K0J1_9MYRT</name>
<keyword evidence="3" id="KW-1185">Reference proteome</keyword>
<evidence type="ECO:0000313" key="3">
    <source>
        <dbReference type="Proteomes" id="UP001345219"/>
    </source>
</evidence>
<feature type="region of interest" description="Disordered" evidence="1">
    <location>
        <begin position="1"/>
        <end position="22"/>
    </location>
</feature>